<dbReference type="GeneID" id="110982927"/>
<dbReference type="Proteomes" id="UP000694845">
    <property type="component" value="Unplaced"/>
</dbReference>
<feature type="compositionally biased region" description="Low complexity" evidence="1">
    <location>
        <begin position="883"/>
        <end position="903"/>
    </location>
</feature>
<feature type="compositionally biased region" description="Polar residues" evidence="1">
    <location>
        <begin position="904"/>
        <end position="939"/>
    </location>
</feature>
<feature type="region of interest" description="Disordered" evidence="1">
    <location>
        <begin position="788"/>
        <end position="828"/>
    </location>
</feature>
<feature type="compositionally biased region" description="Polar residues" evidence="1">
    <location>
        <begin position="753"/>
        <end position="770"/>
    </location>
</feature>
<reference evidence="3 4" key="1">
    <citation type="submission" date="2025-04" db="UniProtKB">
        <authorList>
            <consortium name="RefSeq"/>
        </authorList>
    </citation>
    <scope>IDENTIFICATION</scope>
</reference>
<dbReference type="KEGG" id="aplc:110982927"/>
<organism evidence="2 3">
    <name type="scientific">Acanthaster planci</name>
    <name type="common">Crown-of-thorns starfish</name>
    <dbReference type="NCBI Taxonomy" id="133434"/>
    <lineage>
        <taxon>Eukaryota</taxon>
        <taxon>Metazoa</taxon>
        <taxon>Echinodermata</taxon>
        <taxon>Eleutherozoa</taxon>
        <taxon>Asterozoa</taxon>
        <taxon>Asteroidea</taxon>
        <taxon>Valvatacea</taxon>
        <taxon>Valvatida</taxon>
        <taxon>Acanthasteridae</taxon>
        <taxon>Acanthaster</taxon>
    </lineage>
</organism>
<dbReference type="AlphaFoldDB" id="A0A8B7YVT1"/>
<feature type="compositionally biased region" description="Polar residues" evidence="1">
    <location>
        <begin position="872"/>
        <end position="882"/>
    </location>
</feature>
<evidence type="ECO:0000313" key="4">
    <source>
        <dbReference type="RefSeq" id="XP_022097420.1"/>
    </source>
</evidence>
<feature type="region of interest" description="Disordered" evidence="1">
    <location>
        <begin position="1"/>
        <end position="33"/>
    </location>
</feature>
<feature type="region of interest" description="Disordered" evidence="1">
    <location>
        <begin position="695"/>
        <end position="770"/>
    </location>
</feature>
<feature type="compositionally biased region" description="Polar residues" evidence="1">
    <location>
        <begin position="580"/>
        <end position="593"/>
    </location>
</feature>
<feature type="compositionally biased region" description="Polar residues" evidence="1">
    <location>
        <begin position="723"/>
        <end position="745"/>
    </location>
</feature>
<dbReference type="RefSeq" id="XP_022097420.1">
    <property type="nucleotide sequence ID" value="XM_022241728.1"/>
</dbReference>
<dbReference type="RefSeq" id="XP_022097419.1">
    <property type="nucleotide sequence ID" value="XM_022241727.1"/>
</dbReference>
<evidence type="ECO:0000256" key="1">
    <source>
        <dbReference type="SAM" id="MobiDB-lite"/>
    </source>
</evidence>
<evidence type="ECO:0000313" key="3">
    <source>
        <dbReference type="RefSeq" id="XP_022097419.1"/>
    </source>
</evidence>
<sequence length="1168" mass="130732">MDTKHSCRSSRISAHLDAPPTSHLKASDGTPRAAESLSATLTTTDVNPAMYHNRNFSSEFLKYHTSATNAHKLRQLSVGASDFSSENVSIRGPKVPQDYHSRSMILGSAFTNQDLNWRQSFRDMPNELLSPKAVAVDQSKQWPINVTPKFEDKHVAEFHMSGACNQSLPSTVNQLQMRGRPDMHPYAMNDDRFAFSGITHASSLDLSCGRHRESAFSRPHSHAVSPVAYSSLDMEIRRLRGMITRVEMLREKYKYQEGTLQYPRPLVETYPQEVHSGPLSAVERNGLMPWYMQDQRQQVTCTENRFIHSRGSATPYQQDAPHLYEQKPDKNVNVQKQRVNRRARSATVLDREFQRAYLHETQKDMMPRIVDVRSLAHGDGQATYPEKPHRLHPEISQPKVPCNPKHSMRLSTDSRNETESVESLDSGVECMSSPTDIQAQRSLVYGYGRLRQMEDMYVKEEPISKLDSHQPLHYQSSFNPRYPCTSHGALYHEQSSDSPSSPLSTAKNTKKRVIQDNVVQAMAKKPKSGVSDLGADDNISKPISNRTHIPCSVAWEENDRALDLRLKKRHTPDRDDPNDSTRNCQMQTHSNPGNIAENGAIRLSMRSDTGVVVPSKISQAVELCADSCPGILHHHGTATSTEDLVALSVKLANEVPRGKGGKEPSGNMTRNHQLETRGRFISKLMERAEGMLFEGPDSARSTKENETRAQVQTTVSTSDSTELKNATSKSLSGNAMQERICTSTARAEHSSKKPNSTEPDPTTRVPGTNNPLYIDIMVNEAFRVFKSPPSDEEIEKQDTSISFDSPGEKKERSMCNSPRPSVIRHNGTDSFNIPAAASLLSDPTNIDKVASTSVVSEPTKDKSGPCLEKPRNSTPRHIQTSEPQPAQTYTQQPTQTATLQNAPNSTPHSTQNCTPHPTKNSAPQPNQNSTTTPLPQRSPTVKVKLSDVRVTVRPLQPIAPKPVIQLGSPIHIQAVPRVFAEGLTKVPPTNQQSKSSTADDLRDSSSESTCFAPNFLIPTEDGFRRMQKVDGKTQEIYRVTVQSQEGVQAPISRKQFQKVYSVYYREMTFPCVLRTDVPFVPTLLLVQDLFPGIKASEVCKAMQHCNILNRYMIRHEQEALQEPLRRRGITSCKLLPLDEFHDKWEEILHHIPNTQTLGAQNEEISRKT</sequence>
<dbReference type="OMA" id="MITRVEM"/>
<dbReference type="OrthoDB" id="10072654at2759"/>
<feature type="region of interest" description="Disordered" evidence="1">
    <location>
        <begin position="381"/>
        <end position="418"/>
    </location>
</feature>
<feature type="compositionally biased region" description="Basic and acidic residues" evidence="1">
    <location>
        <begin position="858"/>
        <end position="871"/>
    </location>
</feature>
<accession>A0A8B7YVT1</accession>
<feature type="region of interest" description="Disordered" evidence="1">
    <location>
        <begin position="985"/>
        <end position="1009"/>
    </location>
</feature>
<evidence type="ECO:0000313" key="2">
    <source>
        <dbReference type="Proteomes" id="UP000694845"/>
    </source>
</evidence>
<feature type="compositionally biased region" description="Polar residues" evidence="1">
    <location>
        <begin position="987"/>
        <end position="996"/>
    </location>
</feature>
<gene>
    <name evidence="3 4" type="primary">LOC110982927</name>
</gene>
<feature type="compositionally biased region" description="Low complexity" evidence="1">
    <location>
        <begin position="710"/>
        <end position="720"/>
    </location>
</feature>
<proteinExistence type="predicted"/>
<feature type="region of interest" description="Disordered" evidence="1">
    <location>
        <begin position="567"/>
        <end position="597"/>
    </location>
</feature>
<protein>
    <submittedName>
        <fullName evidence="3 4">Uncharacterized protein LOC110982927</fullName>
    </submittedName>
</protein>
<feature type="region of interest" description="Disordered" evidence="1">
    <location>
        <begin position="850"/>
        <end position="942"/>
    </location>
</feature>
<keyword evidence="2" id="KW-1185">Reference proteome</keyword>
<name>A0A8B7YVT1_ACAPL</name>
<feature type="region of interest" description="Disordered" evidence="1">
    <location>
        <begin position="485"/>
        <end position="512"/>
    </location>
</feature>